<dbReference type="InterPro" id="IPR019775">
    <property type="entry name" value="WD40_repeat_CS"/>
</dbReference>
<dbReference type="EMBL" id="JXTB01000319">
    <property type="protein sequence ID" value="PON46047.1"/>
    <property type="molecule type" value="Genomic_DNA"/>
</dbReference>
<accession>A0A2P5BB88</accession>
<dbReference type="OrthoDB" id="760263at2759"/>
<dbReference type="AlphaFoldDB" id="A0A2P5BB88"/>
<name>A0A2P5BB88_PARAD</name>
<evidence type="ECO:0000256" key="1">
    <source>
        <dbReference type="SAM" id="MobiDB-lite"/>
    </source>
</evidence>
<sequence>MSSSSSSDSSSSSSYQGGGNDNVNAGGTSSAAAGTSSGSGTMRRGGTDYGEPSPSRQRGPNYSSLPEHIIEALATQVAIEAARTFGRLAAAPALTHVFQVCRHWRLISRSDLLWHRLTRRIWGRAHLRHDTWRDEYVYWHQTALNFRGPRYNHAVLHFDPDPDAAADAAPNALPCRCLTLSDDHLACGFADATVRLFHLPTRRHVSTFRPDPRPVLGPFSRAVTGIFITNDHRVVFATIDGDVHVAVINEPPRPRRVNVGHVVEDGVLVDFAGCGRWWVGLYAGVPGRAFHIWDGNTEELVFVGGSLTDPESVTGWQMLIELNLVVGRIRVTSQESAVACTSSRAMVFDLRNQGLVLGEEEYDLMVTSMDVSNSAYIVVDRRGIARVRRADTLEEVCSFRVRRGAWQRGVMGCMNRGYALMCAGGVIRVWEVERGRYLYRLNEEVGDPVSALVADERHVVACSSDATLHLWDFGAQ</sequence>
<dbReference type="SUPFAM" id="SSF81383">
    <property type="entry name" value="F-box domain"/>
    <property type="match status" value="1"/>
</dbReference>
<comment type="caution">
    <text evidence="2">The sequence shown here is derived from an EMBL/GenBank/DDBJ whole genome shotgun (WGS) entry which is preliminary data.</text>
</comment>
<dbReference type="PROSITE" id="PS00678">
    <property type="entry name" value="WD_REPEATS_1"/>
    <property type="match status" value="1"/>
</dbReference>
<gene>
    <name evidence="2" type="ORF">PanWU01x14_254670</name>
</gene>
<protein>
    <submittedName>
        <fullName evidence="2">Guanine nucleotide-binding protein, beta subunit</fullName>
    </submittedName>
</protein>
<dbReference type="PANTHER" id="PTHR19855">
    <property type="entry name" value="WD40 REPEAT PROTEIN 12, 37"/>
    <property type="match status" value="1"/>
</dbReference>
<dbReference type="Proteomes" id="UP000237105">
    <property type="component" value="Unassembled WGS sequence"/>
</dbReference>
<evidence type="ECO:0000313" key="3">
    <source>
        <dbReference type="Proteomes" id="UP000237105"/>
    </source>
</evidence>
<evidence type="ECO:0000313" key="2">
    <source>
        <dbReference type="EMBL" id="PON46047.1"/>
    </source>
</evidence>
<feature type="compositionally biased region" description="Polar residues" evidence="1">
    <location>
        <begin position="54"/>
        <end position="63"/>
    </location>
</feature>
<keyword evidence="3" id="KW-1185">Reference proteome</keyword>
<reference evidence="3" key="1">
    <citation type="submission" date="2016-06" db="EMBL/GenBank/DDBJ databases">
        <title>Parallel loss of symbiosis genes in relatives of nitrogen-fixing non-legume Parasponia.</title>
        <authorList>
            <person name="Van Velzen R."/>
            <person name="Holmer R."/>
            <person name="Bu F."/>
            <person name="Rutten L."/>
            <person name="Van Zeijl A."/>
            <person name="Liu W."/>
            <person name="Santuari L."/>
            <person name="Cao Q."/>
            <person name="Sharma T."/>
            <person name="Shen D."/>
            <person name="Roswanjaya Y."/>
            <person name="Wardhani T."/>
            <person name="Kalhor M.S."/>
            <person name="Jansen J."/>
            <person name="Van den Hoogen J."/>
            <person name="Gungor B."/>
            <person name="Hartog M."/>
            <person name="Hontelez J."/>
            <person name="Verver J."/>
            <person name="Yang W.-C."/>
            <person name="Schijlen E."/>
            <person name="Repin R."/>
            <person name="Schilthuizen M."/>
            <person name="Schranz E."/>
            <person name="Heidstra R."/>
            <person name="Miyata K."/>
            <person name="Fedorova E."/>
            <person name="Kohlen W."/>
            <person name="Bisseling T."/>
            <person name="Smit S."/>
            <person name="Geurts R."/>
        </authorList>
    </citation>
    <scope>NUCLEOTIDE SEQUENCE [LARGE SCALE GENOMIC DNA]</scope>
    <source>
        <strain evidence="3">cv. WU1-14</strain>
    </source>
</reference>
<dbReference type="SUPFAM" id="SSF50978">
    <property type="entry name" value="WD40 repeat-like"/>
    <property type="match status" value="1"/>
</dbReference>
<feature type="compositionally biased region" description="Low complexity" evidence="1">
    <location>
        <begin position="1"/>
        <end position="14"/>
    </location>
</feature>
<organism evidence="2 3">
    <name type="scientific">Parasponia andersonii</name>
    <name type="common">Sponia andersonii</name>
    <dbReference type="NCBI Taxonomy" id="3476"/>
    <lineage>
        <taxon>Eukaryota</taxon>
        <taxon>Viridiplantae</taxon>
        <taxon>Streptophyta</taxon>
        <taxon>Embryophyta</taxon>
        <taxon>Tracheophyta</taxon>
        <taxon>Spermatophyta</taxon>
        <taxon>Magnoliopsida</taxon>
        <taxon>eudicotyledons</taxon>
        <taxon>Gunneridae</taxon>
        <taxon>Pentapetalae</taxon>
        <taxon>rosids</taxon>
        <taxon>fabids</taxon>
        <taxon>Rosales</taxon>
        <taxon>Cannabaceae</taxon>
        <taxon>Parasponia</taxon>
    </lineage>
</organism>
<dbReference type="Gene3D" id="1.20.1280.50">
    <property type="match status" value="1"/>
</dbReference>
<feature type="compositionally biased region" description="Low complexity" evidence="1">
    <location>
        <begin position="25"/>
        <end position="44"/>
    </location>
</feature>
<dbReference type="InterPro" id="IPR015943">
    <property type="entry name" value="WD40/YVTN_repeat-like_dom_sf"/>
</dbReference>
<dbReference type="PANTHER" id="PTHR19855:SF31">
    <property type="entry name" value="TRANSCRIPTIONAL REGULATOR STERILE APETALA"/>
    <property type="match status" value="1"/>
</dbReference>
<dbReference type="InterPro" id="IPR036047">
    <property type="entry name" value="F-box-like_dom_sf"/>
</dbReference>
<proteinExistence type="predicted"/>
<dbReference type="STRING" id="3476.A0A2P5BB88"/>
<dbReference type="InterPro" id="IPR036322">
    <property type="entry name" value="WD40_repeat_dom_sf"/>
</dbReference>
<dbReference type="Gene3D" id="2.130.10.10">
    <property type="entry name" value="YVTN repeat-like/Quinoprotein amine dehydrogenase"/>
    <property type="match status" value="2"/>
</dbReference>
<feature type="region of interest" description="Disordered" evidence="1">
    <location>
        <begin position="1"/>
        <end position="63"/>
    </location>
</feature>